<evidence type="ECO:0000256" key="1">
    <source>
        <dbReference type="ARBA" id="ARBA00038158"/>
    </source>
</evidence>
<accession>A0AAW0RFC7</accession>
<keyword evidence="3" id="KW-1185">Reference proteome</keyword>
<proteinExistence type="inferred from homology"/>
<organism evidence="2 3">
    <name type="scientific">Beauveria asiatica</name>
    <dbReference type="NCBI Taxonomy" id="1069075"/>
    <lineage>
        <taxon>Eukaryota</taxon>
        <taxon>Fungi</taxon>
        <taxon>Dikarya</taxon>
        <taxon>Ascomycota</taxon>
        <taxon>Pezizomycotina</taxon>
        <taxon>Sordariomycetes</taxon>
        <taxon>Hypocreomycetidae</taxon>
        <taxon>Hypocreales</taxon>
        <taxon>Cordycipitaceae</taxon>
        <taxon>Beauveria</taxon>
    </lineage>
</organism>
<evidence type="ECO:0000313" key="3">
    <source>
        <dbReference type="Proteomes" id="UP001397290"/>
    </source>
</evidence>
<dbReference type="CDD" id="cd02440">
    <property type="entry name" value="AdoMet_MTases"/>
    <property type="match status" value="1"/>
</dbReference>
<dbReference type="Pfam" id="PF13489">
    <property type="entry name" value="Methyltransf_23"/>
    <property type="match status" value="1"/>
</dbReference>
<evidence type="ECO:0000313" key="2">
    <source>
        <dbReference type="EMBL" id="KAK8140867.1"/>
    </source>
</evidence>
<dbReference type="GO" id="GO:0008168">
    <property type="term" value="F:methyltransferase activity"/>
    <property type="evidence" value="ECO:0007669"/>
    <property type="project" value="TreeGrafter"/>
</dbReference>
<evidence type="ECO:0008006" key="4">
    <source>
        <dbReference type="Google" id="ProtNLM"/>
    </source>
</evidence>
<reference evidence="2 3" key="1">
    <citation type="submission" date="2020-02" db="EMBL/GenBank/DDBJ databases">
        <title>Comparative genomics of the hypocrealean fungal genus Beauvera.</title>
        <authorList>
            <person name="Showalter D.N."/>
            <person name="Bushley K.E."/>
            <person name="Rehner S.A."/>
        </authorList>
    </citation>
    <scope>NUCLEOTIDE SEQUENCE [LARGE SCALE GENOMIC DNA]</scope>
    <source>
        <strain evidence="2 3">ARSEF4384</strain>
    </source>
</reference>
<sequence>MTQNKSIPNSVLDLGTGTSIWAIYVAEEILPKAHVTAVDLNRVQPARIPPNMTTVQLNIEDDSWAPLPTDYDLVHMRLLLGSIHDTLWEAVYKNAFKHTACQSGVIHQVEIDWVPQWENTAAPLNSALLQWSQLFLKGMDGFQRSARVSSSKVRHMMEAAGYIDFDETIIRCCVSPWCDDAHEKLVAKWFNIGLTEAVEAMSLAPLVEKLGMDVSEVKDLCERLRNEICTLRYHAHINM</sequence>
<comment type="similarity">
    <text evidence="1">Belongs to the methyltransferase superfamily. LaeA methyltransferase family.</text>
</comment>
<gene>
    <name evidence="2" type="ORF">G3M48_001573</name>
</gene>
<protein>
    <recommendedName>
        <fullName evidence="4">Methyltransferase domain-containing protein</fullName>
    </recommendedName>
</protein>
<dbReference type="SUPFAM" id="SSF53335">
    <property type="entry name" value="S-adenosyl-L-methionine-dependent methyltransferases"/>
    <property type="match status" value="1"/>
</dbReference>
<dbReference type="Gene3D" id="3.40.50.150">
    <property type="entry name" value="Vaccinia Virus protein VP39"/>
    <property type="match status" value="1"/>
</dbReference>
<dbReference type="PANTHER" id="PTHR43591:SF24">
    <property type="entry name" value="2-METHOXY-6-POLYPRENYL-1,4-BENZOQUINOL METHYLASE, MITOCHONDRIAL"/>
    <property type="match status" value="1"/>
</dbReference>
<dbReference type="EMBL" id="JAAHCF010001454">
    <property type="protein sequence ID" value="KAK8140867.1"/>
    <property type="molecule type" value="Genomic_DNA"/>
</dbReference>
<dbReference type="Proteomes" id="UP001397290">
    <property type="component" value="Unassembled WGS sequence"/>
</dbReference>
<dbReference type="InterPro" id="IPR029063">
    <property type="entry name" value="SAM-dependent_MTases_sf"/>
</dbReference>
<name>A0AAW0RFC7_9HYPO</name>
<dbReference type="AlphaFoldDB" id="A0AAW0RFC7"/>
<comment type="caution">
    <text evidence="2">The sequence shown here is derived from an EMBL/GenBank/DDBJ whole genome shotgun (WGS) entry which is preliminary data.</text>
</comment>
<dbReference type="PANTHER" id="PTHR43591">
    <property type="entry name" value="METHYLTRANSFERASE"/>
    <property type="match status" value="1"/>
</dbReference>